<dbReference type="Proteomes" id="UP000298513">
    <property type="component" value="Unassembled WGS sequence"/>
</dbReference>
<evidence type="ECO:0000256" key="2">
    <source>
        <dbReference type="ARBA" id="ARBA00022630"/>
    </source>
</evidence>
<evidence type="ECO:0000256" key="1">
    <source>
        <dbReference type="ARBA" id="ARBA00005272"/>
    </source>
</evidence>
<dbReference type="InterPro" id="IPR023753">
    <property type="entry name" value="FAD/NAD-binding_dom"/>
</dbReference>
<dbReference type="PRINTS" id="PR00368">
    <property type="entry name" value="FADPNR"/>
</dbReference>
<dbReference type="PRINTS" id="PR00411">
    <property type="entry name" value="PNDRDTASEI"/>
</dbReference>
<keyword evidence="2" id="KW-0285">Flavoprotein</keyword>
<keyword evidence="8" id="KW-1185">Reference proteome</keyword>
<dbReference type="Gene3D" id="3.50.50.100">
    <property type="match status" value="1"/>
</dbReference>
<keyword evidence="3" id="KW-0274">FAD</keyword>
<dbReference type="InterPro" id="IPR036188">
    <property type="entry name" value="FAD/NAD-bd_sf"/>
</dbReference>
<dbReference type="GO" id="GO:0003954">
    <property type="term" value="F:NADH dehydrogenase activity"/>
    <property type="evidence" value="ECO:0007669"/>
    <property type="project" value="InterPro"/>
</dbReference>
<comment type="caution">
    <text evidence="7">The sequence shown here is derived from an EMBL/GenBank/DDBJ whole genome shotgun (WGS) entry which is preliminary data.</text>
</comment>
<dbReference type="PANTHER" id="PTHR43706:SF45">
    <property type="entry name" value="NADH DEHYDROGENASE-LIKE PROTEIN RV1812C"/>
    <property type="match status" value="1"/>
</dbReference>
<dbReference type="AlphaFoldDB" id="A0A4Z1D0E9"/>
<proteinExistence type="inferred from homology"/>
<dbReference type="PANTHER" id="PTHR43706">
    <property type="entry name" value="NADH DEHYDROGENASE"/>
    <property type="match status" value="1"/>
</dbReference>
<keyword evidence="4" id="KW-0560">Oxidoreductase</keyword>
<dbReference type="SUPFAM" id="SSF51905">
    <property type="entry name" value="FAD/NAD(P)-binding domain"/>
    <property type="match status" value="1"/>
</dbReference>
<evidence type="ECO:0000313" key="8">
    <source>
        <dbReference type="Proteomes" id="UP000298513"/>
    </source>
</evidence>
<keyword evidence="5" id="KW-0520">NAD</keyword>
<name>A0A4Z1D0E9_STRGP</name>
<evidence type="ECO:0000256" key="4">
    <source>
        <dbReference type="ARBA" id="ARBA00023002"/>
    </source>
</evidence>
<protein>
    <submittedName>
        <fullName evidence="7">NAD(P)/FAD-dependent oxidoreductase</fullName>
    </submittedName>
</protein>
<evidence type="ECO:0000256" key="3">
    <source>
        <dbReference type="ARBA" id="ARBA00022827"/>
    </source>
</evidence>
<accession>A0A4Z1D0E9</accession>
<sequence length="489" mass="53086">MWWQWSRACERRPPGPTGAAEGNNTVTRRPRILVIGAGFAGVECVRRLERKLGPDEADVALVTPFSYQLYLPLLPQVASGVLTPQSIAVSLRRSKKYRTRIIPGGAIGVDLEAKVCVIRSITDEIIDEPYDYLVLAPGSVTRTFDIPGLAEHAFGMKTLAEAAYIRDHVISQLDLADASDNPEERRARLQFVVVGGGYAGTETAACLQRLTHAAVRRYPRLDPSLIRWHLIDIAPKLMPELGDRLGKQALKILRDRGIDVSLGVSVAKVTENEVTFTDGRVIPSHTLIWTAGVVASPLIGTMEAETVRGRLAVTPEMTVPGHDGVFALGDAAAVPDLAKGEEGAICPPTAQHAMRQGPKVADNIIHSLRGEPLEPYVHKDLGLVVDLGGKDAVSRPLGIELHGILAQAVARGYHWSALRTGVAKARVMVNWLLNAVAGDDFVRTGFQARKPAQLKDFEYTDSYLTPDQVREEVRKAEAEGKVRGKVTGG</sequence>
<comment type="similarity">
    <text evidence="1">Belongs to the NADH dehydrogenase family.</text>
</comment>
<reference evidence="7 8" key="1">
    <citation type="submission" date="2019-04" db="EMBL/GenBank/DDBJ databases">
        <title>Streptomyces sp. nov. Bv016 isolated from bark of Buahinia variegata.</title>
        <authorList>
            <person name="Kanchanasin P."/>
            <person name="Tanasupawat S."/>
            <person name="Yuki M."/>
            <person name="Kudo T."/>
        </authorList>
    </citation>
    <scope>NUCLEOTIDE SEQUENCE [LARGE SCALE GENOMIC DNA]</scope>
    <source>
        <strain evidence="7 8">JCM 4765</strain>
    </source>
</reference>
<evidence type="ECO:0000313" key="7">
    <source>
        <dbReference type="EMBL" id="TGN75145.1"/>
    </source>
</evidence>
<organism evidence="7 8">
    <name type="scientific">Streptomyces griseoluteus</name>
    <dbReference type="NCBI Taxonomy" id="29306"/>
    <lineage>
        <taxon>Bacteria</taxon>
        <taxon>Bacillati</taxon>
        <taxon>Actinomycetota</taxon>
        <taxon>Actinomycetes</taxon>
        <taxon>Kitasatosporales</taxon>
        <taxon>Streptomycetaceae</taxon>
        <taxon>Streptomyces</taxon>
    </lineage>
</organism>
<dbReference type="InterPro" id="IPR045024">
    <property type="entry name" value="NDH-2"/>
</dbReference>
<gene>
    <name evidence="7" type="ORF">E5082_29910</name>
</gene>
<evidence type="ECO:0000256" key="5">
    <source>
        <dbReference type="ARBA" id="ARBA00023027"/>
    </source>
</evidence>
<evidence type="ECO:0000259" key="6">
    <source>
        <dbReference type="Pfam" id="PF07992"/>
    </source>
</evidence>
<feature type="domain" description="FAD/NAD(P)-binding" evidence="6">
    <location>
        <begin position="31"/>
        <end position="357"/>
    </location>
</feature>
<dbReference type="EMBL" id="SRRU01000014">
    <property type="protein sequence ID" value="TGN75145.1"/>
    <property type="molecule type" value="Genomic_DNA"/>
</dbReference>
<dbReference type="Pfam" id="PF07992">
    <property type="entry name" value="Pyr_redox_2"/>
    <property type="match status" value="1"/>
</dbReference>